<gene>
    <name evidence="8" type="ORF">METZ01_LOCUS114305</name>
</gene>
<evidence type="ECO:0000259" key="7">
    <source>
        <dbReference type="Pfam" id="PF06305"/>
    </source>
</evidence>
<evidence type="ECO:0000256" key="3">
    <source>
        <dbReference type="ARBA" id="ARBA00022989"/>
    </source>
</evidence>
<keyword evidence="4 6" id="KW-0472">Membrane</keyword>
<feature type="transmembrane region" description="Helical" evidence="6">
    <location>
        <begin position="24"/>
        <end position="48"/>
    </location>
</feature>
<keyword evidence="2 6" id="KW-0812">Transmembrane</keyword>
<evidence type="ECO:0000313" key="8">
    <source>
        <dbReference type="EMBL" id="SVA61451.1"/>
    </source>
</evidence>
<evidence type="ECO:0000256" key="5">
    <source>
        <dbReference type="SAM" id="Coils"/>
    </source>
</evidence>
<name>A0A381XAD7_9ZZZZ</name>
<feature type="coiled-coil region" evidence="5">
    <location>
        <begin position="47"/>
        <end position="74"/>
    </location>
</feature>
<keyword evidence="5" id="KW-0175">Coiled coil</keyword>
<evidence type="ECO:0000256" key="2">
    <source>
        <dbReference type="ARBA" id="ARBA00022692"/>
    </source>
</evidence>
<dbReference type="Pfam" id="PF06305">
    <property type="entry name" value="LapA_dom"/>
    <property type="match status" value="1"/>
</dbReference>
<keyword evidence="1" id="KW-1003">Cell membrane</keyword>
<dbReference type="GO" id="GO:0005886">
    <property type="term" value="C:plasma membrane"/>
    <property type="evidence" value="ECO:0007669"/>
    <property type="project" value="InterPro"/>
</dbReference>
<evidence type="ECO:0000256" key="1">
    <source>
        <dbReference type="ARBA" id="ARBA00022475"/>
    </source>
</evidence>
<dbReference type="EMBL" id="UINC01014406">
    <property type="protein sequence ID" value="SVA61451.1"/>
    <property type="molecule type" value="Genomic_DNA"/>
</dbReference>
<evidence type="ECO:0000256" key="6">
    <source>
        <dbReference type="SAM" id="Phobius"/>
    </source>
</evidence>
<feature type="domain" description="Lipopolysaccharide assembly protein A" evidence="7">
    <location>
        <begin position="5"/>
        <end position="68"/>
    </location>
</feature>
<proteinExistence type="predicted"/>
<keyword evidence="3 6" id="KW-1133">Transmembrane helix</keyword>
<dbReference type="AlphaFoldDB" id="A0A381XAD7"/>
<evidence type="ECO:0000256" key="4">
    <source>
        <dbReference type="ARBA" id="ARBA00023136"/>
    </source>
</evidence>
<protein>
    <recommendedName>
        <fullName evidence="7">Lipopolysaccharide assembly protein A domain-containing protein</fullName>
    </recommendedName>
</protein>
<accession>A0A381XAD7</accession>
<reference evidence="8" key="1">
    <citation type="submission" date="2018-05" db="EMBL/GenBank/DDBJ databases">
        <authorList>
            <person name="Lanie J.A."/>
            <person name="Ng W.-L."/>
            <person name="Kazmierczak K.M."/>
            <person name="Andrzejewski T.M."/>
            <person name="Davidsen T.M."/>
            <person name="Wayne K.J."/>
            <person name="Tettelin H."/>
            <person name="Glass J.I."/>
            <person name="Rusch D."/>
            <person name="Podicherti R."/>
            <person name="Tsui H.-C.T."/>
            <person name="Winkler M.E."/>
        </authorList>
    </citation>
    <scope>NUCLEOTIDE SEQUENCE</scope>
</reference>
<sequence length="88" mass="9716">MVLVKNTEPVAIDLLVRQFENVPVAVVILITVGVGIFIGYALALSVIMTSKAEARLLRNENKKVSDEINSLRNIAVDEGVYEDDDEEE</sequence>
<dbReference type="InterPro" id="IPR010445">
    <property type="entry name" value="LapA_dom"/>
</dbReference>
<organism evidence="8">
    <name type="scientific">marine metagenome</name>
    <dbReference type="NCBI Taxonomy" id="408172"/>
    <lineage>
        <taxon>unclassified sequences</taxon>
        <taxon>metagenomes</taxon>
        <taxon>ecological metagenomes</taxon>
    </lineage>
</organism>